<comment type="caution">
    <text evidence="9">The sequence shown here is derived from an EMBL/GenBank/DDBJ whole genome shotgun (WGS) entry which is preliminary data.</text>
</comment>
<keyword evidence="8" id="KW-0472">Membrane</keyword>
<dbReference type="GO" id="GO:0005506">
    <property type="term" value="F:iron ion binding"/>
    <property type="evidence" value="ECO:0007669"/>
    <property type="project" value="InterPro"/>
</dbReference>
<name>A0AAJ0CBF8_9HYPO</name>
<keyword evidence="4" id="KW-0479">Metal-binding</keyword>
<dbReference type="AlphaFoldDB" id="A0AAJ0CBF8"/>
<accession>A0AAJ0CBF8</accession>
<keyword evidence="6" id="KW-0408">Iron</keyword>
<keyword evidence="7" id="KW-0503">Monooxygenase</keyword>
<feature type="transmembrane region" description="Helical" evidence="8">
    <location>
        <begin position="21"/>
        <end position="43"/>
    </location>
</feature>
<dbReference type="GO" id="GO:0020037">
    <property type="term" value="F:heme binding"/>
    <property type="evidence" value="ECO:0007669"/>
    <property type="project" value="InterPro"/>
</dbReference>
<keyword evidence="10" id="KW-1185">Reference proteome</keyword>
<keyword evidence="3" id="KW-0349">Heme</keyword>
<evidence type="ECO:0000256" key="2">
    <source>
        <dbReference type="ARBA" id="ARBA00010617"/>
    </source>
</evidence>
<dbReference type="EMBL" id="JASWJB010000503">
    <property type="protein sequence ID" value="KAK2590015.1"/>
    <property type="molecule type" value="Genomic_DNA"/>
</dbReference>
<dbReference type="InterPro" id="IPR050121">
    <property type="entry name" value="Cytochrome_P450_monoxygenase"/>
</dbReference>
<dbReference type="Gene3D" id="1.10.630.10">
    <property type="entry name" value="Cytochrome P450"/>
    <property type="match status" value="1"/>
</dbReference>
<evidence type="ECO:0000256" key="6">
    <source>
        <dbReference type="ARBA" id="ARBA00023004"/>
    </source>
</evidence>
<dbReference type="InterPro" id="IPR036396">
    <property type="entry name" value="Cyt_P450_sf"/>
</dbReference>
<comment type="similarity">
    <text evidence="2">Belongs to the cytochrome P450 family.</text>
</comment>
<protein>
    <recommendedName>
        <fullName evidence="11">Cytochrome P450</fullName>
    </recommendedName>
</protein>
<proteinExistence type="inferred from homology"/>
<reference evidence="9" key="1">
    <citation type="submission" date="2023-06" db="EMBL/GenBank/DDBJ databases">
        <title>Conoideocrella luteorostrata (Hypocreales: Clavicipitaceae), a potential biocontrol fungus for elongate hemlock scale in United States Christmas tree production areas.</title>
        <authorList>
            <person name="Barrett H."/>
            <person name="Lovett B."/>
            <person name="Macias A.M."/>
            <person name="Stajich J.E."/>
            <person name="Kasson M.T."/>
        </authorList>
    </citation>
    <scope>NUCLEOTIDE SEQUENCE</scope>
    <source>
        <strain evidence="9">ARSEF 14590</strain>
    </source>
</reference>
<evidence type="ECO:0000256" key="1">
    <source>
        <dbReference type="ARBA" id="ARBA00001971"/>
    </source>
</evidence>
<evidence type="ECO:0008006" key="11">
    <source>
        <dbReference type="Google" id="ProtNLM"/>
    </source>
</evidence>
<evidence type="ECO:0000256" key="4">
    <source>
        <dbReference type="ARBA" id="ARBA00022723"/>
    </source>
</evidence>
<gene>
    <name evidence="9" type="ORF">QQS21_012303</name>
</gene>
<keyword evidence="8" id="KW-1133">Transmembrane helix</keyword>
<dbReference type="SUPFAM" id="SSF48264">
    <property type="entry name" value="Cytochrome P450"/>
    <property type="match status" value="1"/>
</dbReference>
<evidence type="ECO:0000256" key="8">
    <source>
        <dbReference type="SAM" id="Phobius"/>
    </source>
</evidence>
<evidence type="ECO:0000256" key="5">
    <source>
        <dbReference type="ARBA" id="ARBA00023002"/>
    </source>
</evidence>
<evidence type="ECO:0000313" key="9">
    <source>
        <dbReference type="EMBL" id="KAK2590015.1"/>
    </source>
</evidence>
<dbReference type="GO" id="GO:0004497">
    <property type="term" value="F:monooxygenase activity"/>
    <property type="evidence" value="ECO:0007669"/>
    <property type="project" value="UniProtKB-KW"/>
</dbReference>
<comment type="cofactor">
    <cofactor evidence="1">
        <name>heme</name>
        <dbReference type="ChEBI" id="CHEBI:30413"/>
    </cofactor>
</comment>
<dbReference type="InterPro" id="IPR001128">
    <property type="entry name" value="Cyt_P450"/>
</dbReference>
<keyword evidence="8" id="KW-0812">Transmembrane</keyword>
<evidence type="ECO:0000313" key="10">
    <source>
        <dbReference type="Proteomes" id="UP001251528"/>
    </source>
</evidence>
<organism evidence="9 10">
    <name type="scientific">Conoideocrella luteorostrata</name>
    <dbReference type="NCBI Taxonomy" id="1105319"/>
    <lineage>
        <taxon>Eukaryota</taxon>
        <taxon>Fungi</taxon>
        <taxon>Dikarya</taxon>
        <taxon>Ascomycota</taxon>
        <taxon>Pezizomycotina</taxon>
        <taxon>Sordariomycetes</taxon>
        <taxon>Hypocreomycetidae</taxon>
        <taxon>Hypocreales</taxon>
        <taxon>Clavicipitaceae</taxon>
        <taxon>Conoideocrella</taxon>
    </lineage>
</organism>
<dbReference type="GO" id="GO:0016705">
    <property type="term" value="F:oxidoreductase activity, acting on paired donors, with incorporation or reduction of molecular oxygen"/>
    <property type="evidence" value="ECO:0007669"/>
    <property type="project" value="InterPro"/>
</dbReference>
<keyword evidence="5" id="KW-0560">Oxidoreductase</keyword>
<sequence>MAFATTRIVIPEAQTINWTAIMWRIALCFVCHGIWLAIYRLFFSSLSAFPGPKIAAATAWYEFYYDVIKQGRYFYRISEMHEKYGPVIRINPWELSIRDGAFYSTLYVSGSTRRSQIFPRSRAGIGIDGSENTGIKFAHSSHAVSEDHDLHRVRRKPLDQFFSRRRVQSYEHDIIEELKLLEDRFFAIRGTRTIINMEHVYAAITGDIIGKISVMTSPSLVSDPAFSPDWHSTLSKFFAQISLYTQFTFLVGWVRYIPRSVLLFLTPGAAGFKSFTDTVVDHIKEAKKCTHDAQLTKQSTRYTLIEHLLASEMPEAEKMTARLTGELIAILAGGTMTTARALSTITYFALADPCIGAQLRESVSQAMKGFPGVTPRLVELERVAYLTACVKEGLRWAAYIQ</sequence>
<dbReference type="PANTHER" id="PTHR24305:SF157">
    <property type="entry name" value="N-ACETYLTRYPTOPHAN 6-HYDROXYLASE IVOC-RELATED"/>
    <property type="match status" value="1"/>
</dbReference>
<evidence type="ECO:0000256" key="3">
    <source>
        <dbReference type="ARBA" id="ARBA00022617"/>
    </source>
</evidence>
<dbReference type="PANTHER" id="PTHR24305">
    <property type="entry name" value="CYTOCHROME P450"/>
    <property type="match status" value="1"/>
</dbReference>
<dbReference type="Proteomes" id="UP001251528">
    <property type="component" value="Unassembled WGS sequence"/>
</dbReference>
<dbReference type="Pfam" id="PF00067">
    <property type="entry name" value="p450"/>
    <property type="match status" value="1"/>
</dbReference>
<evidence type="ECO:0000256" key="7">
    <source>
        <dbReference type="ARBA" id="ARBA00023033"/>
    </source>
</evidence>